<dbReference type="EMBL" id="KV875097">
    <property type="protein sequence ID" value="OIW29421.1"/>
    <property type="molecule type" value="Genomic_DNA"/>
</dbReference>
<dbReference type="PANTHER" id="PTHR43591">
    <property type="entry name" value="METHYLTRANSFERASE"/>
    <property type="match status" value="1"/>
</dbReference>
<feature type="region of interest" description="Disordered" evidence="2">
    <location>
        <begin position="290"/>
        <end position="343"/>
    </location>
</feature>
<evidence type="ECO:0000313" key="4">
    <source>
        <dbReference type="EMBL" id="OIW29421.1"/>
    </source>
</evidence>
<protein>
    <recommendedName>
        <fullName evidence="3">Methyltransferase type 11 domain-containing protein</fullName>
    </recommendedName>
</protein>
<dbReference type="STRING" id="1408157.A0A1J7IPY2"/>
<dbReference type="OrthoDB" id="2013972at2759"/>
<feature type="compositionally biased region" description="Low complexity" evidence="2">
    <location>
        <begin position="27"/>
        <end position="50"/>
    </location>
</feature>
<accession>A0A1J7IPY2</accession>
<dbReference type="AlphaFoldDB" id="A0A1J7IPY2"/>
<feature type="compositionally biased region" description="Polar residues" evidence="2">
    <location>
        <begin position="200"/>
        <end position="210"/>
    </location>
</feature>
<sequence>MAPPDHTTHPGKIAPAAGISTPFSIPSSSTSSSAAAAAAAANSRAESISSTSGATTHSGRTMFSSDPPSGADLAALQQRPFVVRNGRSYIADPTLHYPLPVDLAELHRQSLRTLLLFQLFGGPVCSPVFSNRPPTRVLEVGCGSAFWSMMCHRYYARHGHTNISFTGIDIAPIAPGASGHGTSTTRAGGSTATGDGTSGNRASAGSSTLSGVDGKPDKDMRWRFVQHDMRRLPWPFADGEFDLVMVKDMSLATPLALQQTLIDEYVRLLRPGGVLEIWESDYTLRMLRPHVPQGGQQQGGGAQQQQQTQRTATARLQAGGQEEGEEEEDTEEEDSDSEEDEHEAAANLGAYLMTANTPLSAPTNNFLVEYNGWVAKALEARSLSAVPCTLIGSLLLQEVETLSGLGSKRLAVPLSEVRWEREGVGGVVTKDGKSYIESTKGYRGGKRNEAAAGRPLGAGQAAVRRTALLTVVQQIQSLEAVLREVSGKSQDEWDGWCGKMMNDLVKETGTSWGECLETGAWWARKKP</sequence>
<dbReference type="GO" id="GO:0008757">
    <property type="term" value="F:S-adenosylmethionine-dependent methyltransferase activity"/>
    <property type="evidence" value="ECO:0007669"/>
    <property type="project" value="InterPro"/>
</dbReference>
<dbReference type="Proteomes" id="UP000182658">
    <property type="component" value="Unassembled WGS sequence"/>
</dbReference>
<dbReference type="InterPro" id="IPR013216">
    <property type="entry name" value="Methyltransf_11"/>
</dbReference>
<evidence type="ECO:0000256" key="1">
    <source>
        <dbReference type="ARBA" id="ARBA00038158"/>
    </source>
</evidence>
<dbReference type="InParanoid" id="A0A1J7IPY2"/>
<dbReference type="SUPFAM" id="SSF53335">
    <property type="entry name" value="S-adenosyl-L-methionine-dependent methyltransferases"/>
    <property type="match status" value="1"/>
</dbReference>
<dbReference type="CDD" id="cd02440">
    <property type="entry name" value="AdoMet_MTases"/>
    <property type="match status" value="1"/>
</dbReference>
<evidence type="ECO:0000313" key="5">
    <source>
        <dbReference type="Proteomes" id="UP000182658"/>
    </source>
</evidence>
<proteinExistence type="inferred from homology"/>
<dbReference type="Pfam" id="PF08241">
    <property type="entry name" value="Methyltransf_11"/>
    <property type="match status" value="1"/>
</dbReference>
<evidence type="ECO:0000256" key="2">
    <source>
        <dbReference type="SAM" id="MobiDB-lite"/>
    </source>
</evidence>
<feature type="compositionally biased region" description="Acidic residues" evidence="2">
    <location>
        <begin position="322"/>
        <end position="342"/>
    </location>
</feature>
<comment type="similarity">
    <text evidence="1">Belongs to the methyltransferase superfamily. LaeA methyltransferase family.</text>
</comment>
<feature type="region of interest" description="Disordered" evidence="2">
    <location>
        <begin position="176"/>
        <end position="215"/>
    </location>
</feature>
<feature type="compositionally biased region" description="Low complexity" evidence="2">
    <location>
        <begin position="176"/>
        <end position="199"/>
    </location>
</feature>
<name>A0A1J7IPY2_9PEZI</name>
<feature type="domain" description="Methyltransferase type 11" evidence="3">
    <location>
        <begin position="222"/>
        <end position="275"/>
    </location>
</feature>
<keyword evidence="5" id="KW-1185">Reference proteome</keyword>
<evidence type="ECO:0000259" key="3">
    <source>
        <dbReference type="Pfam" id="PF08241"/>
    </source>
</evidence>
<gene>
    <name evidence="4" type="ORF">CONLIGDRAFT_576291</name>
</gene>
<feature type="compositionally biased region" description="Low complexity" evidence="2">
    <location>
        <begin position="303"/>
        <end position="319"/>
    </location>
</feature>
<reference evidence="4 5" key="1">
    <citation type="submission" date="2016-10" db="EMBL/GenBank/DDBJ databases">
        <title>Draft genome sequence of Coniochaeta ligniaria NRRL30616, a lignocellulolytic fungus for bioabatement of inhibitors in plant biomass hydrolysates.</title>
        <authorList>
            <consortium name="DOE Joint Genome Institute"/>
            <person name="Jimenez D.J."/>
            <person name="Hector R.E."/>
            <person name="Riley R."/>
            <person name="Sun H."/>
            <person name="Grigoriev I.V."/>
            <person name="Van Elsas J.D."/>
            <person name="Nichols N.N."/>
        </authorList>
    </citation>
    <scope>NUCLEOTIDE SEQUENCE [LARGE SCALE GENOMIC DNA]</scope>
    <source>
        <strain evidence="4 5">NRRL 30616</strain>
    </source>
</reference>
<dbReference type="PANTHER" id="PTHR43591:SF50">
    <property type="entry name" value="METHYLTRANSFERASE DOMAIN-CONTAINING PROTEIN-RELATED"/>
    <property type="match status" value="1"/>
</dbReference>
<feature type="compositionally biased region" description="Polar residues" evidence="2">
    <location>
        <begin position="51"/>
        <end position="67"/>
    </location>
</feature>
<feature type="region of interest" description="Disordered" evidence="2">
    <location>
        <begin position="1"/>
        <end position="69"/>
    </location>
</feature>
<dbReference type="Gene3D" id="3.40.50.150">
    <property type="entry name" value="Vaccinia Virus protein VP39"/>
    <property type="match status" value="1"/>
</dbReference>
<dbReference type="InterPro" id="IPR029063">
    <property type="entry name" value="SAM-dependent_MTases_sf"/>
</dbReference>
<organism evidence="4 5">
    <name type="scientific">Coniochaeta ligniaria NRRL 30616</name>
    <dbReference type="NCBI Taxonomy" id="1408157"/>
    <lineage>
        <taxon>Eukaryota</taxon>
        <taxon>Fungi</taxon>
        <taxon>Dikarya</taxon>
        <taxon>Ascomycota</taxon>
        <taxon>Pezizomycotina</taxon>
        <taxon>Sordariomycetes</taxon>
        <taxon>Sordariomycetidae</taxon>
        <taxon>Coniochaetales</taxon>
        <taxon>Coniochaetaceae</taxon>
        <taxon>Coniochaeta</taxon>
    </lineage>
</organism>